<dbReference type="Proteomes" id="UP000662074">
    <property type="component" value="Unassembled WGS sequence"/>
</dbReference>
<name>A0A917J961_9SPHI</name>
<keyword evidence="2" id="KW-1185">Reference proteome</keyword>
<reference evidence="1" key="2">
    <citation type="submission" date="2020-09" db="EMBL/GenBank/DDBJ databases">
        <authorList>
            <person name="Sun Q."/>
            <person name="Sedlacek I."/>
        </authorList>
    </citation>
    <scope>NUCLEOTIDE SEQUENCE</scope>
    <source>
        <strain evidence="1">CCM 8711</strain>
    </source>
</reference>
<protein>
    <submittedName>
        <fullName evidence="1">Uncharacterized protein</fullName>
    </submittedName>
</protein>
<evidence type="ECO:0000313" key="2">
    <source>
        <dbReference type="Proteomes" id="UP000662074"/>
    </source>
</evidence>
<dbReference type="RefSeq" id="WP_188414272.1">
    <property type="nucleotide sequence ID" value="NZ_BMDO01000001.1"/>
</dbReference>
<dbReference type="AlphaFoldDB" id="A0A917J961"/>
<proteinExistence type="predicted"/>
<organism evidence="1 2">
    <name type="scientific">Mucilaginibacter galii</name>
    <dbReference type="NCBI Taxonomy" id="2005073"/>
    <lineage>
        <taxon>Bacteria</taxon>
        <taxon>Pseudomonadati</taxon>
        <taxon>Bacteroidota</taxon>
        <taxon>Sphingobacteriia</taxon>
        <taxon>Sphingobacteriales</taxon>
        <taxon>Sphingobacteriaceae</taxon>
        <taxon>Mucilaginibacter</taxon>
    </lineage>
</organism>
<accession>A0A917J961</accession>
<gene>
    <name evidence="1" type="ORF">GCM10011425_09630</name>
</gene>
<evidence type="ECO:0000313" key="1">
    <source>
        <dbReference type="EMBL" id="GGI49751.1"/>
    </source>
</evidence>
<comment type="caution">
    <text evidence="1">The sequence shown here is derived from an EMBL/GenBank/DDBJ whole genome shotgun (WGS) entry which is preliminary data.</text>
</comment>
<sequence length="56" mass="6145">MKNSTKPSITKLVNRFDNELKAMLLEDLKNVRSAKNQLIDSIKQSISAKGKGLSAA</sequence>
<reference evidence="1" key="1">
    <citation type="journal article" date="2014" name="Int. J. Syst. Evol. Microbiol.">
        <title>Complete genome sequence of Corynebacterium casei LMG S-19264T (=DSM 44701T), isolated from a smear-ripened cheese.</title>
        <authorList>
            <consortium name="US DOE Joint Genome Institute (JGI-PGF)"/>
            <person name="Walter F."/>
            <person name="Albersmeier A."/>
            <person name="Kalinowski J."/>
            <person name="Ruckert C."/>
        </authorList>
    </citation>
    <scope>NUCLEOTIDE SEQUENCE</scope>
    <source>
        <strain evidence="1">CCM 8711</strain>
    </source>
</reference>
<dbReference type="EMBL" id="BMDO01000001">
    <property type="protein sequence ID" value="GGI49751.1"/>
    <property type="molecule type" value="Genomic_DNA"/>
</dbReference>